<dbReference type="SUPFAM" id="SSF57667">
    <property type="entry name" value="beta-beta-alpha zinc fingers"/>
    <property type="match status" value="2"/>
</dbReference>
<feature type="compositionally biased region" description="Polar residues" evidence="14">
    <location>
        <begin position="279"/>
        <end position="296"/>
    </location>
</feature>
<dbReference type="InterPro" id="IPR013087">
    <property type="entry name" value="Znf_C2H2_type"/>
</dbReference>
<dbReference type="GO" id="GO:0003700">
    <property type="term" value="F:DNA-binding transcription factor activity"/>
    <property type="evidence" value="ECO:0007669"/>
    <property type="project" value="TreeGrafter"/>
</dbReference>
<dbReference type="Pfam" id="PF25491">
    <property type="entry name" value="CCHC_BCL-11A"/>
    <property type="match status" value="1"/>
</dbReference>
<proteinExistence type="inferred from homology"/>
<dbReference type="AlphaFoldDB" id="A0AAD9K9P6"/>
<feature type="region of interest" description="Disordered" evidence="14">
    <location>
        <begin position="615"/>
        <end position="637"/>
    </location>
</feature>
<comment type="caution">
    <text evidence="16">The sequence shown here is derived from an EMBL/GenBank/DDBJ whole genome shotgun (WGS) entry which is preliminary data.</text>
</comment>
<keyword evidence="10" id="KW-0238">DNA-binding</keyword>
<feature type="domain" description="C2H2-type" evidence="15">
    <location>
        <begin position="550"/>
        <end position="577"/>
    </location>
</feature>
<keyword evidence="12" id="KW-0539">Nucleus</keyword>
<comment type="subcellular location">
    <subcellularLocation>
        <location evidence="1">Nucleus</location>
    </subcellularLocation>
</comment>
<dbReference type="FunFam" id="3.30.160.60:FF:001601">
    <property type="entry name" value="Uncharacterized protein, isoform A"/>
    <property type="match status" value="1"/>
</dbReference>
<evidence type="ECO:0000256" key="7">
    <source>
        <dbReference type="ARBA" id="ARBA00022833"/>
    </source>
</evidence>
<dbReference type="GO" id="GO:0000978">
    <property type="term" value="F:RNA polymerase II cis-regulatory region sequence-specific DNA binding"/>
    <property type="evidence" value="ECO:0007669"/>
    <property type="project" value="TreeGrafter"/>
</dbReference>
<feature type="compositionally biased region" description="Polar residues" evidence="14">
    <location>
        <begin position="439"/>
        <end position="452"/>
    </location>
</feature>
<evidence type="ECO:0000256" key="3">
    <source>
        <dbReference type="ARBA" id="ARBA00022499"/>
    </source>
</evidence>
<dbReference type="InterPro" id="IPR056438">
    <property type="entry name" value="Znf-C2H2_CTCF"/>
</dbReference>
<keyword evidence="3" id="KW-1017">Isopeptide bond</keyword>
<evidence type="ECO:0000313" key="17">
    <source>
        <dbReference type="Proteomes" id="UP001208570"/>
    </source>
</evidence>
<evidence type="ECO:0000256" key="5">
    <source>
        <dbReference type="ARBA" id="ARBA00022737"/>
    </source>
</evidence>
<dbReference type="PROSITE" id="PS50157">
    <property type="entry name" value="ZINC_FINGER_C2H2_2"/>
    <property type="match status" value="3"/>
</dbReference>
<organism evidence="16 17">
    <name type="scientific">Paralvinella palmiformis</name>
    <dbReference type="NCBI Taxonomy" id="53620"/>
    <lineage>
        <taxon>Eukaryota</taxon>
        <taxon>Metazoa</taxon>
        <taxon>Spiralia</taxon>
        <taxon>Lophotrochozoa</taxon>
        <taxon>Annelida</taxon>
        <taxon>Polychaeta</taxon>
        <taxon>Sedentaria</taxon>
        <taxon>Canalipalpata</taxon>
        <taxon>Terebellida</taxon>
        <taxon>Terebelliformia</taxon>
        <taxon>Alvinellidae</taxon>
        <taxon>Paralvinella</taxon>
    </lineage>
</organism>
<dbReference type="InterPro" id="IPR036236">
    <property type="entry name" value="Znf_C2H2_sf"/>
</dbReference>
<feature type="region of interest" description="Disordered" evidence="14">
    <location>
        <begin position="439"/>
        <end position="460"/>
    </location>
</feature>
<keyword evidence="6 13" id="KW-0863">Zinc-finger</keyword>
<dbReference type="FunFam" id="3.30.160.60:FF:000446">
    <property type="entry name" value="Zinc finger protein"/>
    <property type="match status" value="1"/>
</dbReference>
<dbReference type="GO" id="GO:0005634">
    <property type="term" value="C:nucleus"/>
    <property type="evidence" value="ECO:0007669"/>
    <property type="project" value="UniProtKB-SubCell"/>
</dbReference>
<dbReference type="FunFam" id="3.30.160.60:FF:000075">
    <property type="entry name" value="Putative zinc finger protein 536"/>
    <property type="match status" value="1"/>
</dbReference>
<evidence type="ECO:0000256" key="14">
    <source>
        <dbReference type="SAM" id="MobiDB-lite"/>
    </source>
</evidence>
<keyword evidence="7" id="KW-0862">Zinc</keyword>
<keyword evidence="4" id="KW-0479">Metal-binding</keyword>
<feature type="region of interest" description="Disordered" evidence="14">
    <location>
        <begin position="172"/>
        <end position="195"/>
    </location>
</feature>
<dbReference type="EMBL" id="JAODUP010000037">
    <property type="protein sequence ID" value="KAK2166665.1"/>
    <property type="molecule type" value="Genomic_DNA"/>
</dbReference>
<evidence type="ECO:0000256" key="1">
    <source>
        <dbReference type="ARBA" id="ARBA00004123"/>
    </source>
</evidence>
<name>A0AAD9K9P6_9ANNE</name>
<keyword evidence="5" id="KW-0677">Repeat</keyword>
<gene>
    <name evidence="16" type="ORF">LSH36_37g15056</name>
</gene>
<keyword evidence="17" id="KW-1185">Reference proteome</keyword>
<feature type="region of interest" description="Disordered" evidence="14">
    <location>
        <begin position="242"/>
        <end position="296"/>
    </location>
</feature>
<evidence type="ECO:0000259" key="15">
    <source>
        <dbReference type="PROSITE" id="PS50157"/>
    </source>
</evidence>
<reference evidence="16" key="1">
    <citation type="journal article" date="2023" name="Mol. Biol. Evol.">
        <title>Third-Generation Sequencing Reveals the Adaptive Role of the Epigenome in Three Deep-Sea Polychaetes.</title>
        <authorList>
            <person name="Perez M."/>
            <person name="Aroh O."/>
            <person name="Sun Y."/>
            <person name="Lan Y."/>
            <person name="Juniper S.K."/>
            <person name="Young C.R."/>
            <person name="Angers B."/>
            <person name="Qian P.Y."/>
        </authorList>
    </citation>
    <scope>NUCLEOTIDE SEQUENCE</scope>
    <source>
        <strain evidence="16">P08H-3</strain>
    </source>
</reference>
<dbReference type="PANTHER" id="PTHR45993">
    <property type="entry name" value="B-CELL LYMPHOMA/LEUKEMIA 11"/>
    <property type="match status" value="1"/>
</dbReference>
<evidence type="ECO:0000256" key="10">
    <source>
        <dbReference type="ARBA" id="ARBA00023125"/>
    </source>
</evidence>
<feature type="compositionally biased region" description="Polar residues" evidence="14">
    <location>
        <begin position="615"/>
        <end position="629"/>
    </location>
</feature>
<comment type="similarity">
    <text evidence="2">Belongs to the krueppel C2H2-type zinc-finger protein family.</text>
</comment>
<evidence type="ECO:0000256" key="6">
    <source>
        <dbReference type="ARBA" id="ARBA00022771"/>
    </source>
</evidence>
<feature type="domain" description="C2H2-type" evidence="15">
    <location>
        <begin position="522"/>
        <end position="549"/>
    </location>
</feature>
<keyword evidence="11" id="KW-0804">Transcription</keyword>
<evidence type="ECO:0000256" key="12">
    <source>
        <dbReference type="ARBA" id="ARBA00023242"/>
    </source>
</evidence>
<dbReference type="GO" id="GO:0006357">
    <property type="term" value="P:regulation of transcription by RNA polymerase II"/>
    <property type="evidence" value="ECO:0007669"/>
    <property type="project" value="TreeGrafter"/>
</dbReference>
<evidence type="ECO:0000256" key="9">
    <source>
        <dbReference type="ARBA" id="ARBA00023015"/>
    </source>
</evidence>
<dbReference type="InterPro" id="IPR051497">
    <property type="entry name" value="Dev/Hematopoietic_TF"/>
</dbReference>
<evidence type="ECO:0000256" key="4">
    <source>
        <dbReference type="ARBA" id="ARBA00022723"/>
    </source>
</evidence>
<evidence type="ECO:0000256" key="13">
    <source>
        <dbReference type="PROSITE-ProRule" id="PRU00042"/>
    </source>
</evidence>
<evidence type="ECO:0000256" key="2">
    <source>
        <dbReference type="ARBA" id="ARBA00006991"/>
    </source>
</evidence>
<keyword evidence="9" id="KW-0805">Transcription regulation</keyword>
<accession>A0AAD9K9P6</accession>
<dbReference type="Proteomes" id="UP001208570">
    <property type="component" value="Unassembled WGS sequence"/>
</dbReference>
<dbReference type="PANTHER" id="PTHR45993:SF6">
    <property type="entry name" value="C2H2-TYPE DOMAIN-CONTAINING PROTEIN"/>
    <property type="match status" value="1"/>
</dbReference>
<feature type="domain" description="C2H2-type" evidence="15">
    <location>
        <begin position="467"/>
        <end position="490"/>
    </location>
</feature>
<evidence type="ECO:0000256" key="11">
    <source>
        <dbReference type="ARBA" id="ARBA00023163"/>
    </source>
</evidence>
<evidence type="ECO:0000313" key="16">
    <source>
        <dbReference type="EMBL" id="KAK2166665.1"/>
    </source>
</evidence>
<dbReference type="Gene3D" id="3.30.160.60">
    <property type="entry name" value="Classic Zinc Finger"/>
    <property type="match status" value="3"/>
</dbReference>
<dbReference type="SMART" id="SM00355">
    <property type="entry name" value="ZnF_C2H2"/>
    <property type="match status" value="4"/>
</dbReference>
<sequence length="637" mass="70775">METQVQLEMSETPDTDLLICGSCKRSFQLANILGFMKHKKFDCEDPGSLIDPNNKVLLCQACRQKFNTPWSLLKHAQNVHFLRIYLEQNYHVPSISLEEEPRNISFSTTNGIFSSSQMNTKLFTNEQSMSASESFVESTDFVTKESSEQTIYVSPLKIAADKVVKAESESISQTSANSYDISPDSKIKEDDSSKTDPVCCDDQDCGINIMPGTHESLKRCCSAVVPKKRKRHMEVKHRMNFLSRMRRQRNRSSSPASIIIDVTAPESEQVDSKEDPHPSQESTPKASDNKMTCDSSQYSANKMNSVIIQPGSTFSIPISFARTAESDMEQPMSYSSSATLVNLPPSLQVVSLSPGRLPNDVSCTVSQPATLSEISNNSGSLGKDSDVGKSSTPNILQGILARMFSEKTEIMSGRTSTNVEMKVPHDVIDLKQEVNVSDQCNKTGKSQASAGRNLNGKKRRYPTSRPYKCDQCNDAFNQRIHLKKHQSKHTVLWLKAAAHVSSALVEGCDWDVFVHYSGIKPFKCDLCDYATVERSHLKVHIRVHTGEKPFKCTYCEYATAQRSTLKIHLKRHHSTTDHCLHCSRRDHSECYPSVMPPAGNNNNIIQSAANMSSCGSGNVKTPENTSITGGTDVVNER</sequence>
<dbReference type="InterPro" id="IPR057448">
    <property type="entry name" value="BCL-11A_Znf_CCHC"/>
</dbReference>
<keyword evidence="8" id="KW-0832">Ubl conjugation</keyword>
<protein>
    <recommendedName>
        <fullName evidence="15">C2H2-type domain-containing protein</fullName>
    </recommendedName>
</protein>
<dbReference type="Pfam" id="PF23611">
    <property type="entry name" value="zf-C2H2_16"/>
    <property type="match status" value="1"/>
</dbReference>
<dbReference type="GO" id="GO:0008270">
    <property type="term" value="F:zinc ion binding"/>
    <property type="evidence" value="ECO:0007669"/>
    <property type="project" value="UniProtKB-KW"/>
</dbReference>
<feature type="compositionally biased region" description="Basic and acidic residues" evidence="14">
    <location>
        <begin position="183"/>
        <end position="194"/>
    </location>
</feature>
<dbReference type="PROSITE" id="PS00028">
    <property type="entry name" value="ZINC_FINGER_C2H2_1"/>
    <property type="match status" value="2"/>
</dbReference>
<evidence type="ECO:0000256" key="8">
    <source>
        <dbReference type="ARBA" id="ARBA00022843"/>
    </source>
</evidence>